<sequence length="52" mass="5856">MKRKEGLLSQISAVEDIQDTIKHTSTKEKVCIVTIDYASLTTKCEDPKAFLK</sequence>
<organism evidence="1 2">
    <name type="scientific">Rhizopus delemar (strain RA 99-880 / ATCC MYA-4621 / FGSC 9543 / NRRL 43880)</name>
    <name type="common">Mucormycosis agent</name>
    <name type="synonym">Rhizopus arrhizus var. delemar</name>
    <dbReference type="NCBI Taxonomy" id="246409"/>
    <lineage>
        <taxon>Eukaryota</taxon>
        <taxon>Fungi</taxon>
        <taxon>Fungi incertae sedis</taxon>
        <taxon>Mucoromycota</taxon>
        <taxon>Mucoromycotina</taxon>
        <taxon>Mucoromycetes</taxon>
        <taxon>Mucorales</taxon>
        <taxon>Mucorineae</taxon>
        <taxon>Rhizopodaceae</taxon>
        <taxon>Rhizopus</taxon>
    </lineage>
</organism>
<proteinExistence type="predicted"/>
<protein>
    <submittedName>
        <fullName evidence="1">Uncharacterized protein</fullName>
    </submittedName>
</protein>
<dbReference type="Proteomes" id="UP000009138">
    <property type="component" value="Unassembled WGS sequence"/>
</dbReference>
<evidence type="ECO:0000313" key="2">
    <source>
        <dbReference type="Proteomes" id="UP000009138"/>
    </source>
</evidence>
<dbReference type="RefSeq" id="XP_067511712.1">
    <property type="nucleotide sequence ID" value="XM_067655611.1"/>
</dbReference>
<gene>
    <name evidence="1" type="ORF">RO3G_01020</name>
</gene>
<accession>I1BJD6</accession>
<evidence type="ECO:0000313" key="1">
    <source>
        <dbReference type="EMBL" id="EIE76316.1"/>
    </source>
</evidence>
<dbReference type="VEuPathDB" id="FungiDB:RO3G_01020"/>
<dbReference type="GeneID" id="93607992"/>
<keyword evidence="2" id="KW-1185">Reference proteome</keyword>
<name>I1BJD6_RHIO9</name>
<dbReference type="AlphaFoldDB" id="I1BJD6"/>
<dbReference type="EMBL" id="CH476732">
    <property type="protein sequence ID" value="EIE76316.1"/>
    <property type="molecule type" value="Genomic_DNA"/>
</dbReference>
<reference evidence="1 2" key="1">
    <citation type="journal article" date="2009" name="PLoS Genet.">
        <title>Genomic analysis of the basal lineage fungus Rhizopus oryzae reveals a whole-genome duplication.</title>
        <authorList>
            <person name="Ma L.-J."/>
            <person name="Ibrahim A.S."/>
            <person name="Skory C."/>
            <person name="Grabherr M.G."/>
            <person name="Burger G."/>
            <person name="Butler M."/>
            <person name="Elias M."/>
            <person name="Idnurm A."/>
            <person name="Lang B.F."/>
            <person name="Sone T."/>
            <person name="Abe A."/>
            <person name="Calvo S.E."/>
            <person name="Corrochano L.M."/>
            <person name="Engels R."/>
            <person name="Fu J."/>
            <person name="Hansberg W."/>
            <person name="Kim J.-M."/>
            <person name="Kodira C.D."/>
            <person name="Koehrsen M.J."/>
            <person name="Liu B."/>
            <person name="Miranda-Saavedra D."/>
            <person name="O'Leary S."/>
            <person name="Ortiz-Castellanos L."/>
            <person name="Poulter R."/>
            <person name="Rodriguez-Romero J."/>
            <person name="Ruiz-Herrera J."/>
            <person name="Shen Y.-Q."/>
            <person name="Zeng Q."/>
            <person name="Galagan J."/>
            <person name="Birren B.W."/>
            <person name="Cuomo C.A."/>
            <person name="Wickes B.L."/>
        </authorList>
    </citation>
    <scope>NUCLEOTIDE SEQUENCE [LARGE SCALE GENOMIC DNA]</scope>
    <source>
        <strain evidence="2">RA 99-880 / ATCC MYA-4621 / FGSC 9543 / NRRL 43880</strain>
    </source>
</reference>
<dbReference type="OrthoDB" id="2270519at2759"/>
<dbReference type="InParanoid" id="I1BJD6"/>